<sequence>MEAASTLMKSSLIAICLSPRDFVAIPPMGTAIKANRASFHIGAAYLTGQPRIQYNASEAEQWMGRLGMFIDIMSPKSTLAKSPHFSVDRIQSYADFSTDFENDLNSYKLQSAMAALCRT</sequence>
<name>A0A9P0A8X2_BEMTA</name>
<evidence type="ECO:0000313" key="2">
    <source>
        <dbReference type="Proteomes" id="UP001152759"/>
    </source>
</evidence>
<dbReference type="Proteomes" id="UP001152759">
    <property type="component" value="Chromosome 3"/>
</dbReference>
<accession>A0A9P0A8X2</accession>
<reference evidence="1" key="1">
    <citation type="submission" date="2021-12" db="EMBL/GenBank/DDBJ databases">
        <authorList>
            <person name="King R."/>
        </authorList>
    </citation>
    <scope>NUCLEOTIDE SEQUENCE</scope>
</reference>
<organism evidence="1 2">
    <name type="scientific">Bemisia tabaci</name>
    <name type="common">Sweetpotato whitefly</name>
    <name type="synonym">Aleurodes tabaci</name>
    <dbReference type="NCBI Taxonomy" id="7038"/>
    <lineage>
        <taxon>Eukaryota</taxon>
        <taxon>Metazoa</taxon>
        <taxon>Ecdysozoa</taxon>
        <taxon>Arthropoda</taxon>
        <taxon>Hexapoda</taxon>
        <taxon>Insecta</taxon>
        <taxon>Pterygota</taxon>
        <taxon>Neoptera</taxon>
        <taxon>Paraneoptera</taxon>
        <taxon>Hemiptera</taxon>
        <taxon>Sternorrhyncha</taxon>
        <taxon>Aleyrodoidea</taxon>
        <taxon>Aleyrodidae</taxon>
        <taxon>Aleyrodinae</taxon>
        <taxon>Bemisia</taxon>
    </lineage>
</organism>
<evidence type="ECO:0000313" key="1">
    <source>
        <dbReference type="EMBL" id="CAH0386705.1"/>
    </source>
</evidence>
<proteinExistence type="predicted"/>
<dbReference type="EMBL" id="OU963864">
    <property type="protein sequence ID" value="CAH0386705.1"/>
    <property type="molecule type" value="Genomic_DNA"/>
</dbReference>
<keyword evidence="2" id="KW-1185">Reference proteome</keyword>
<protein>
    <submittedName>
        <fullName evidence="1">Uncharacterized protein</fullName>
    </submittedName>
</protein>
<dbReference type="AlphaFoldDB" id="A0A9P0A8X2"/>
<gene>
    <name evidence="1" type="ORF">BEMITA_LOCUS5783</name>
</gene>